<comment type="caution">
    <text evidence="1">The sequence shown here is derived from an EMBL/GenBank/DDBJ whole genome shotgun (WGS) entry which is preliminary data.</text>
</comment>
<accession>A0ABV6C8E0</accession>
<name>A0ABV6C8E0_9GAMM</name>
<dbReference type="EMBL" id="JBHLXE010000002">
    <property type="protein sequence ID" value="MFC0178531.1"/>
    <property type="molecule type" value="Genomic_DNA"/>
</dbReference>
<gene>
    <name evidence="1" type="ORF">ACFFIT_00160</name>
</gene>
<proteinExistence type="predicted"/>
<protein>
    <submittedName>
        <fullName evidence="1">Uncharacterized protein</fullName>
    </submittedName>
</protein>
<dbReference type="Proteomes" id="UP001589758">
    <property type="component" value="Unassembled WGS sequence"/>
</dbReference>
<organism evidence="1 2">
    <name type="scientific">Thorsellia kenyensis</name>
    <dbReference type="NCBI Taxonomy" id="1549888"/>
    <lineage>
        <taxon>Bacteria</taxon>
        <taxon>Pseudomonadati</taxon>
        <taxon>Pseudomonadota</taxon>
        <taxon>Gammaproteobacteria</taxon>
        <taxon>Enterobacterales</taxon>
        <taxon>Thorselliaceae</taxon>
        <taxon>Thorsellia</taxon>
    </lineage>
</organism>
<evidence type="ECO:0000313" key="1">
    <source>
        <dbReference type="EMBL" id="MFC0178531.1"/>
    </source>
</evidence>
<dbReference type="RefSeq" id="WP_385875286.1">
    <property type="nucleotide sequence ID" value="NZ_JBHLXE010000002.1"/>
</dbReference>
<reference evidence="1 2" key="1">
    <citation type="submission" date="2024-09" db="EMBL/GenBank/DDBJ databases">
        <authorList>
            <person name="Sun Q."/>
            <person name="Mori K."/>
        </authorList>
    </citation>
    <scope>NUCLEOTIDE SEQUENCE [LARGE SCALE GENOMIC DNA]</scope>
    <source>
        <strain evidence="1 2">CCM 8545</strain>
    </source>
</reference>
<keyword evidence="2" id="KW-1185">Reference proteome</keyword>
<evidence type="ECO:0000313" key="2">
    <source>
        <dbReference type="Proteomes" id="UP001589758"/>
    </source>
</evidence>
<sequence length="59" mass="6847">MCCSDAYDLAKLQRRKEVMNRKKESHPNRWVKRRVSDCSPITKVTLNETPEKEKANGVA</sequence>